<feature type="region of interest" description="Disordered" evidence="1">
    <location>
        <begin position="353"/>
        <end position="463"/>
    </location>
</feature>
<proteinExistence type="predicted"/>
<feature type="transmembrane region" description="Helical" evidence="2">
    <location>
        <begin position="55"/>
        <end position="76"/>
    </location>
</feature>
<name>A0A550C930_9AGAR</name>
<feature type="compositionally biased region" description="Basic and acidic residues" evidence="1">
    <location>
        <begin position="409"/>
        <end position="421"/>
    </location>
</feature>
<dbReference type="EMBL" id="VDMD01000017">
    <property type="protein sequence ID" value="TRM61299.1"/>
    <property type="molecule type" value="Genomic_DNA"/>
</dbReference>
<evidence type="ECO:0000313" key="4">
    <source>
        <dbReference type="Proteomes" id="UP000320762"/>
    </source>
</evidence>
<reference evidence="3 4" key="1">
    <citation type="journal article" date="2019" name="New Phytol.">
        <title>Comparative genomics reveals unique wood-decay strategies and fruiting body development in the Schizophyllaceae.</title>
        <authorList>
            <person name="Almasi E."/>
            <person name="Sahu N."/>
            <person name="Krizsan K."/>
            <person name="Balint B."/>
            <person name="Kovacs G.M."/>
            <person name="Kiss B."/>
            <person name="Cseklye J."/>
            <person name="Drula E."/>
            <person name="Henrissat B."/>
            <person name="Nagy I."/>
            <person name="Chovatia M."/>
            <person name="Adam C."/>
            <person name="LaButti K."/>
            <person name="Lipzen A."/>
            <person name="Riley R."/>
            <person name="Grigoriev I.V."/>
            <person name="Nagy L.G."/>
        </authorList>
    </citation>
    <scope>NUCLEOTIDE SEQUENCE [LARGE SCALE GENOMIC DNA]</scope>
    <source>
        <strain evidence="3 4">NL-1724</strain>
    </source>
</reference>
<evidence type="ECO:0000256" key="2">
    <source>
        <dbReference type="SAM" id="Phobius"/>
    </source>
</evidence>
<organism evidence="3 4">
    <name type="scientific">Schizophyllum amplum</name>
    <dbReference type="NCBI Taxonomy" id="97359"/>
    <lineage>
        <taxon>Eukaryota</taxon>
        <taxon>Fungi</taxon>
        <taxon>Dikarya</taxon>
        <taxon>Basidiomycota</taxon>
        <taxon>Agaricomycotina</taxon>
        <taxon>Agaricomycetes</taxon>
        <taxon>Agaricomycetidae</taxon>
        <taxon>Agaricales</taxon>
        <taxon>Schizophyllaceae</taxon>
        <taxon>Schizophyllum</taxon>
    </lineage>
</organism>
<dbReference type="AlphaFoldDB" id="A0A550C930"/>
<feature type="region of interest" description="Disordered" evidence="1">
    <location>
        <begin position="1"/>
        <end position="48"/>
    </location>
</feature>
<keyword evidence="2" id="KW-1133">Transmembrane helix</keyword>
<keyword evidence="2" id="KW-0472">Membrane</keyword>
<evidence type="ECO:0000313" key="3">
    <source>
        <dbReference type="EMBL" id="TRM61299.1"/>
    </source>
</evidence>
<feature type="compositionally biased region" description="Basic residues" evidence="1">
    <location>
        <begin position="452"/>
        <end position="463"/>
    </location>
</feature>
<keyword evidence="4" id="KW-1185">Reference proteome</keyword>
<evidence type="ECO:0000256" key="1">
    <source>
        <dbReference type="SAM" id="MobiDB-lite"/>
    </source>
</evidence>
<gene>
    <name evidence="3" type="ORF">BD626DRAFT_584649</name>
</gene>
<comment type="caution">
    <text evidence="3">The sequence shown here is derived from an EMBL/GenBank/DDBJ whole genome shotgun (WGS) entry which is preliminary data.</text>
</comment>
<feature type="compositionally biased region" description="Basic and acidic residues" evidence="1">
    <location>
        <begin position="356"/>
        <end position="370"/>
    </location>
</feature>
<dbReference type="Proteomes" id="UP000320762">
    <property type="component" value="Unassembled WGS sequence"/>
</dbReference>
<accession>A0A550C930</accession>
<keyword evidence="2" id="KW-0812">Transmembrane</keyword>
<protein>
    <submittedName>
        <fullName evidence="3">Uncharacterized protein</fullName>
    </submittedName>
</protein>
<sequence>MAGKGKGKRDAGKSPAGGTSDREHTPEQKPFNHGMSPTPVKNTPHRRPVNCRTRAARRAGVAACLITGMLLTLYGVECVHALSRALEQECPDIFECFRLSVGIWTTVNGIMVKVLNLDTSSNLEMLISQLHRWFDGSFAKGKIGSGYFALVPVDLEVHLERIKANPTMPFPQLFNKPFYEYEIRVIGSGPEQALPVVRIGAARRTYAHLCDHASAVEDLEREAQEDAELTGDDHKEITEEEDALIKATHVPGSVLAASKEDPNSVQTTFNLHPDDPEIRRVLLSHLNPVFPILDYALKLRYRMQDLKLKKELTDEEVDFYDLMLYPAVRHWFERSKEELKDLAPDDVAGQRYSFRSRPDASKNVKSDAPAKSKPMVSISKRFAKTSAAAGASQAPPPPPDVSGPRRSKRNTDRGRTPEGARRLRGRIVPAASETGSKRTRAQASIADDGQPPKKRARKAHTHE</sequence>